<feature type="transmembrane region" description="Helical" evidence="1">
    <location>
        <begin position="357"/>
        <end position="380"/>
    </location>
</feature>
<dbReference type="eggNOG" id="COG3307">
    <property type="taxonomic scope" value="Bacteria"/>
</dbReference>
<gene>
    <name evidence="2" type="ordered locus">gll1795</name>
</gene>
<dbReference type="KEGG" id="gvi:gll1795"/>
<accession>Q7NJN7</accession>
<keyword evidence="3" id="KW-1185">Reference proteome</keyword>
<dbReference type="EMBL" id="BA000045">
    <property type="protein sequence ID" value="BAC89736.1"/>
    <property type="molecule type" value="Genomic_DNA"/>
</dbReference>
<reference evidence="2 3" key="1">
    <citation type="journal article" date="2003" name="DNA Res.">
        <title>Complete genome structure of Gloeobacter violaceus PCC 7421, a cyanobacterium that lacks thylakoids.</title>
        <authorList>
            <person name="Nakamura Y."/>
            <person name="Kaneko T."/>
            <person name="Sato S."/>
            <person name="Mimuro M."/>
            <person name="Miyashita H."/>
            <person name="Tsuchiya T."/>
            <person name="Sasamoto S."/>
            <person name="Watanabe A."/>
            <person name="Kawashima K."/>
            <person name="Kishida Y."/>
            <person name="Kiyokawa C."/>
            <person name="Kohara M."/>
            <person name="Matsumoto M."/>
            <person name="Matsuno A."/>
            <person name="Nakazaki N."/>
            <person name="Shimpo S."/>
            <person name="Takeuchi C."/>
            <person name="Yamada M."/>
            <person name="Tabata S."/>
        </authorList>
    </citation>
    <scope>NUCLEOTIDE SEQUENCE [LARGE SCALE GENOMIC DNA]</scope>
    <source>
        <strain evidence="3">ATCC 29082 / PCC 7421</strain>
    </source>
</reference>
<dbReference type="PATRIC" id="fig|251221.4.peg.1829"/>
<feature type="transmembrane region" description="Helical" evidence="1">
    <location>
        <begin position="400"/>
        <end position="428"/>
    </location>
</feature>
<dbReference type="Proteomes" id="UP000000557">
    <property type="component" value="Chromosome"/>
</dbReference>
<proteinExistence type="predicted"/>
<evidence type="ECO:0000313" key="3">
    <source>
        <dbReference type="Proteomes" id="UP000000557"/>
    </source>
</evidence>
<name>Q7NJN7_GLOVI</name>
<feature type="transmembrane region" description="Helical" evidence="1">
    <location>
        <begin position="209"/>
        <end position="228"/>
    </location>
</feature>
<dbReference type="HOGENOM" id="CLU_613596_0_0_3"/>
<dbReference type="EnsemblBacteria" id="BAC89736">
    <property type="protein sequence ID" value="BAC89736"/>
    <property type="gene ID" value="BAC89736"/>
</dbReference>
<dbReference type="PANTHER" id="PTHR37422">
    <property type="entry name" value="TEICHURONIC ACID BIOSYNTHESIS PROTEIN TUAE"/>
    <property type="match status" value="1"/>
</dbReference>
<dbReference type="RefSeq" id="WP_011141793.1">
    <property type="nucleotide sequence ID" value="NC_005125.1"/>
</dbReference>
<feature type="transmembrane region" description="Helical" evidence="1">
    <location>
        <begin position="28"/>
        <end position="61"/>
    </location>
</feature>
<evidence type="ECO:0000313" key="2">
    <source>
        <dbReference type="EMBL" id="BAC89736.1"/>
    </source>
</evidence>
<sequence>MTTTIAVPPSLLGRVQSAWEQLTHAERIVFGIIVLLPVWWGIGYAYILLLLLLGIALSDWWRFGRIRLAKPRLEAVLLLCFGVYCWVNINLNAQAITGHTLLGPLAHWLSGGLLLWYIQSNHIRVRLRVALWAGAVLMAEILALWFVAQIVMGGNVPILRSLTGLLLGKQEQYAGGMGDSNYLRLLDSSESFNFFGGARYSSFFAHPEFAGQAMAFVCLLSLSGRGLWPFLLGGAGLLALLLTGTRSALLCLAIVAALRFVFSLGKSGGIAAVLALAAAGSFTILSVPPVTEAVLGSYQGTVQSTDNFRKESTDARRLIYERTFEKVAEDLPLFGFGMPGKTVIPGYKPAQIGSHSFILGSLLYCQGFVGTALFVAFWSSLWLRLWQERDERPDCGLWTLVLWTMISAVVAFEIVRLSVVLLCVLLVVDQKPSKTAVSSRMTRSMS</sequence>
<feature type="transmembrane region" description="Helical" evidence="1">
    <location>
        <begin position="268"/>
        <end position="287"/>
    </location>
</feature>
<dbReference type="OrthoDB" id="511646at2"/>
<dbReference type="InParanoid" id="Q7NJN7"/>
<keyword evidence="1" id="KW-0472">Membrane</keyword>
<dbReference type="InterPro" id="IPR051533">
    <property type="entry name" value="WaaL-like"/>
</dbReference>
<evidence type="ECO:0000256" key="1">
    <source>
        <dbReference type="SAM" id="Phobius"/>
    </source>
</evidence>
<feature type="transmembrane region" description="Helical" evidence="1">
    <location>
        <begin position="73"/>
        <end position="89"/>
    </location>
</feature>
<organism evidence="2 3">
    <name type="scientific">Gloeobacter violaceus (strain ATCC 29082 / PCC 7421)</name>
    <dbReference type="NCBI Taxonomy" id="251221"/>
    <lineage>
        <taxon>Bacteria</taxon>
        <taxon>Bacillati</taxon>
        <taxon>Cyanobacteriota</taxon>
        <taxon>Cyanophyceae</taxon>
        <taxon>Gloeobacterales</taxon>
        <taxon>Gloeobacteraceae</taxon>
        <taxon>Gloeobacter</taxon>
    </lineage>
</organism>
<protein>
    <submittedName>
        <fullName evidence="2">Gll1795 protein</fullName>
    </submittedName>
</protein>
<keyword evidence="1" id="KW-1133">Transmembrane helix</keyword>
<feature type="transmembrane region" description="Helical" evidence="1">
    <location>
        <begin position="235"/>
        <end position="262"/>
    </location>
</feature>
<keyword evidence="1" id="KW-0812">Transmembrane</keyword>
<dbReference type="AlphaFoldDB" id="Q7NJN7"/>
<dbReference type="PANTHER" id="PTHR37422:SF13">
    <property type="entry name" value="LIPOPOLYSACCHARIDE BIOSYNTHESIS PROTEIN PA4999-RELATED"/>
    <property type="match status" value="1"/>
</dbReference>
<feature type="transmembrane region" description="Helical" evidence="1">
    <location>
        <begin position="101"/>
        <end position="118"/>
    </location>
</feature>
<dbReference type="STRING" id="251221.gene:10759287"/>
<reference evidence="2 3" key="2">
    <citation type="journal article" date="2003" name="DNA Res.">
        <title>Complete genome structure of Gloeobacter violaceus PCC 7421, a cyanobacterium that lacks thylakoids (supplement).</title>
        <authorList>
            <person name="Nakamura Y."/>
            <person name="Kaneko T."/>
            <person name="Sato S."/>
            <person name="Mimuro M."/>
            <person name="Miyashita H."/>
            <person name="Tsuchiya T."/>
            <person name="Sasamoto S."/>
            <person name="Watanabe A."/>
            <person name="Kawashima K."/>
            <person name="Kishida Y."/>
            <person name="Kiyokawa C."/>
            <person name="Kohara M."/>
            <person name="Matsumoto M."/>
            <person name="Matsuno A."/>
            <person name="Nakazaki N."/>
            <person name="Shimpo S."/>
            <person name="Takeuchi C."/>
            <person name="Yamada M."/>
            <person name="Tabata S."/>
        </authorList>
    </citation>
    <scope>NUCLEOTIDE SEQUENCE [LARGE SCALE GENOMIC DNA]</scope>
    <source>
        <strain evidence="3">ATCC 29082 / PCC 7421</strain>
    </source>
</reference>
<feature type="transmembrane region" description="Helical" evidence="1">
    <location>
        <begin position="130"/>
        <end position="152"/>
    </location>
</feature>
<dbReference type="PhylomeDB" id="Q7NJN7"/>